<evidence type="ECO:0000256" key="1">
    <source>
        <dbReference type="SAM" id="MobiDB-lite"/>
    </source>
</evidence>
<dbReference type="InterPro" id="IPR056632">
    <property type="entry name" value="DUF7730"/>
</dbReference>
<dbReference type="Pfam" id="PF24864">
    <property type="entry name" value="DUF7730"/>
    <property type="match status" value="1"/>
</dbReference>
<sequence>MGLPSWKTTPLMSLPRELRLEIWEWTLTDPSTPHLTLNISRAQNHAYKPISPGGAPTPRVATSLHPSRNHPIGLPLLRTNHLIYEEALPLLYRSVTFAPEDHQGIFPLWLASLSPFARSLIRSVKLRVPQQIYDTDFFGDPAVPLFHWAVTCAQVAKLSDGLRRVEVEGLRIESEGLGRKVRRSVVFPLCKIKARKVFGGEDDSSVGVWWRDAERELQGEMEVRRKQAEVRAVAEAEEGARRGGGSQEDGGEKALQESARGGNERHRSVARREVLETYPETTERSIDRDLSRMPGIKVFERELAEHTLSMVHHCTGDSTVHAGTEALEDWDVISPPRSRPPSYTSRRQSSDSWSDAASTIAEAQDWFKDDDGEDGGQTDSKSFLWI</sequence>
<comment type="caution">
    <text evidence="3">The sequence shown here is derived from an EMBL/GenBank/DDBJ whole genome shotgun (WGS) entry which is preliminary data.</text>
</comment>
<proteinExistence type="predicted"/>
<organism evidence="3 4">
    <name type="scientific">Pseudopithomyces chartarum</name>
    <dbReference type="NCBI Taxonomy" id="1892770"/>
    <lineage>
        <taxon>Eukaryota</taxon>
        <taxon>Fungi</taxon>
        <taxon>Dikarya</taxon>
        <taxon>Ascomycota</taxon>
        <taxon>Pezizomycotina</taxon>
        <taxon>Dothideomycetes</taxon>
        <taxon>Pleosporomycetidae</taxon>
        <taxon>Pleosporales</taxon>
        <taxon>Massarineae</taxon>
        <taxon>Didymosphaeriaceae</taxon>
        <taxon>Pseudopithomyces</taxon>
    </lineage>
</organism>
<evidence type="ECO:0000313" key="3">
    <source>
        <dbReference type="EMBL" id="KAK3210350.1"/>
    </source>
</evidence>
<evidence type="ECO:0000259" key="2">
    <source>
        <dbReference type="Pfam" id="PF24864"/>
    </source>
</evidence>
<dbReference type="PANTHER" id="PTHR38790">
    <property type="entry name" value="2EXR DOMAIN-CONTAINING PROTEIN-RELATED"/>
    <property type="match status" value="1"/>
</dbReference>
<protein>
    <recommendedName>
        <fullName evidence="2">DUF7730 domain-containing protein</fullName>
    </recommendedName>
</protein>
<dbReference type="AlphaFoldDB" id="A0AAN6RIW8"/>
<feature type="domain" description="DUF7730" evidence="2">
    <location>
        <begin position="11"/>
        <end position="167"/>
    </location>
</feature>
<dbReference type="Proteomes" id="UP001280581">
    <property type="component" value="Unassembled WGS sequence"/>
</dbReference>
<accession>A0AAN6RIW8</accession>
<keyword evidence="4" id="KW-1185">Reference proteome</keyword>
<gene>
    <name evidence="3" type="ORF">GRF29_44g2480520</name>
</gene>
<name>A0AAN6RIW8_9PLEO</name>
<dbReference type="PANTHER" id="PTHR38790:SF4">
    <property type="entry name" value="2EXR DOMAIN-CONTAINING PROTEIN"/>
    <property type="match status" value="1"/>
</dbReference>
<feature type="region of interest" description="Disordered" evidence="1">
    <location>
        <begin position="327"/>
        <end position="386"/>
    </location>
</feature>
<reference evidence="3 4" key="1">
    <citation type="submission" date="2021-02" db="EMBL/GenBank/DDBJ databases">
        <title>Genome assembly of Pseudopithomyces chartarum.</title>
        <authorList>
            <person name="Jauregui R."/>
            <person name="Singh J."/>
            <person name="Voisey C."/>
        </authorList>
    </citation>
    <scope>NUCLEOTIDE SEQUENCE [LARGE SCALE GENOMIC DNA]</scope>
    <source>
        <strain evidence="3 4">AGR01</strain>
    </source>
</reference>
<feature type="region of interest" description="Disordered" evidence="1">
    <location>
        <begin position="235"/>
        <end position="269"/>
    </location>
</feature>
<dbReference type="EMBL" id="WVTA01000005">
    <property type="protein sequence ID" value="KAK3210350.1"/>
    <property type="molecule type" value="Genomic_DNA"/>
</dbReference>
<feature type="compositionally biased region" description="Low complexity" evidence="1">
    <location>
        <begin position="334"/>
        <end position="347"/>
    </location>
</feature>
<evidence type="ECO:0000313" key="4">
    <source>
        <dbReference type="Proteomes" id="UP001280581"/>
    </source>
</evidence>
<feature type="compositionally biased region" description="Polar residues" evidence="1">
    <location>
        <begin position="377"/>
        <end position="386"/>
    </location>
</feature>